<dbReference type="EMBL" id="KZ821700">
    <property type="protein sequence ID" value="PYH81735.1"/>
    <property type="molecule type" value="Genomic_DNA"/>
</dbReference>
<dbReference type="AlphaFoldDB" id="A0A319C8J8"/>
<name>A0A319C8J8_9EURO</name>
<organism evidence="1 2">
    <name type="scientific">Aspergillus uvarum CBS 121591</name>
    <dbReference type="NCBI Taxonomy" id="1448315"/>
    <lineage>
        <taxon>Eukaryota</taxon>
        <taxon>Fungi</taxon>
        <taxon>Dikarya</taxon>
        <taxon>Ascomycota</taxon>
        <taxon>Pezizomycotina</taxon>
        <taxon>Eurotiomycetes</taxon>
        <taxon>Eurotiomycetidae</taxon>
        <taxon>Eurotiales</taxon>
        <taxon>Aspergillaceae</taxon>
        <taxon>Aspergillus</taxon>
        <taxon>Aspergillus subgen. Circumdati</taxon>
    </lineage>
</organism>
<dbReference type="RefSeq" id="XP_025491935.1">
    <property type="nucleotide sequence ID" value="XM_025641554.1"/>
</dbReference>
<dbReference type="VEuPathDB" id="FungiDB:BO82DRAFT_79008"/>
<dbReference type="Proteomes" id="UP000248340">
    <property type="component" value="Unassembled WGS sequence"/>
</dbReference>
<protein>
    <submittedName>
        <fullName evidence="1">Uncharacterized protein</fullName>
    </submittedName>
</protein>
<dbReference type="OrthoDB" id="10285069at2759"/>
<evidence type="ECO:0000313" key="1">
    <source>
        <dbReference type="EMBL" id="PYH81735.1"/>
    </source>
</evidence>
<dbReference type="PROSITE" id="PS51257">
    <property type="entry name" value="PROKAR_LIPOPROTEIN"/>
    <property type="match status" value="1"/>
</dbReference>
<proteinExistence type="predicted"/>
<keyword evidence="2" id="KW-1185">Reference proteome</keyword>
<reference evidence="1 2" key="1">
    <citation type="submission" date="2016-12" db="EMBL/GenBank/DDBJ databases">
        <title>The genomes of Aspergillus section Nigri reveals drivers in fungal speciation.</title>
        <authorList>
            <consortium name="DOE Joint Genome Institute"/>
            <person name="Vesth T.C."/>
            <person name="Nybo J."/>
            <person name="Theobald S."/>
            <person name="Brandl J."/>
            <person name="Frisvad J.C."/>
            <person name="Nielsen K.F."/>
            <person name="Lyhne E.K."/>
            <person name="Kogle M.E."/>
            <person name="Kuo A."/>
            <person name="Riley R."/>
            <person name="Clum A."/>
            <person name="Nolan M."/>
            <person name="Lipzen A."/>
            <person name="Salamov A."/>
            <person name="Henrissat B."/>
            <person name="Wiebenga A."/>
            <person name="De Vries R.P."/>
            <person name="Grigoriev I.V."/>
            <person name="Mortensen U.H."/>
            <person name="Andersen M.R."/>
            <person name="Baker S.E."/>
        </authorList>
    </citation>
    <scope>NUCLEOTIDE SEQUENCE [LARGE SCALE GENOMIC DNA]</scope>
    <source>
        <strain evidence="1 2">CBS 121591</strain>
    </source>
</reference>
<gene>
    <name evidence="1" type="ORF">BO82DRAFT_79008</name>
</gene>
<evidence type="ECO:0000313" key="2">
    <source>
        <dbReference type="Proteomes" id="UP000248340"/>
    </source>
</evidence>
<accession>A0A319C8J8</accession>
<sequence length="88" mass="10638">MSTSYIRFVVIWCQDGEITVFTKLMVHFANLLLGCPAWKFVIKFNHHTCWQTLLSRLLRWLEVQLWMQQLKCMYRPDYCLLGPSNRLR</sequence>
<dbReference type="GeneID" id="37144296"/>